<keyword evidence="2" id="KW-1185">Reference proteome</keyword>
<accession>A0ABD1FMB5</accession>
<sequence length="171" mass="18675">MPLLPLDLHLRRCCRESSHRRVLTVCHSSPPSLPSRVAVNLLSLALVLDASAVTLYSSPPAEVSTTDSRHFLQSSLDLSFPHDPATSELDTTVVAIGPTAVRNRKSPLLFNQATPSPSSRGNWCCVACPVGRPPQPFTSTPAFHIRLSLTNCRHNHLPTALNRRRLIFGAL</sequence>
<evidence type="ECO:0000313" key="1">
    <source>
        <dbReference type="EMBL" id="KAL1532984.1"/>
    </source>
</evidence>
<comment type="caution">
    <text evidence="1">The sequence shown here is derived from an EMBL/GenBank/DDBJ whole genome shotgun (WGS) entry which is preliminary data.</text>
</comment>
<reference evidence="1 2" key="1">
    <citation type="submission" date="2024-06" db="EMBL/GenBank/DDBJ databases">
        <title>A chromosome level genome sequence of Diviner's sage (Salvia divinorum).</title>
        <authorList>
            <person name="Ford S.A."/>
            <person name="Ro D.-K."/>
            <person name="Ness R.W."/>
            <person name="Phillips M.A."/>
        </authorList>
    </citation>
    <scope>NUCLEOTIDE SEQUENCE [LARGE SCALE GENOMIC DNA]</scope>
    <source>
        <strain evidence="1">SAF-2024a</strain>
        <tissue evidence="1">Leaf</tissue>
    </source>
</reference>
<name>A0ABD1FMB5_SALDI</name>
<protein>
    <submittedName>
        <fullName evidence="1">Uncharacterized protein</fullName>
    </submittedName>
</protein>
<dbReference type="EMBL" id="JBEAFC010000014">
    <property type="protein sequence ID" value="KAL1532984.1"/>
    <property type="molecule type" value="Genomic_DNA"/>
</dbReference>
<dbReference type="Proteomes" id="UP001567538">
    <property type="component" value="Unassembled WGS sequence"/>
</dbReference>
<proteinExistence type="predicted"/>
<gene>
    <name evidence="1" type="ORF">AAHA92_32932</name>
</gene>
<organism evidence="1 2">
    <name type="scientific">Salvia divinorum</name>
    <name type="common">Maria pastora</name>
    <name type="synonym">Diviner's sage</name>
    <dbReference type="NCBI Taxonomy" id="28513"/>
    <lineage>
        <taxon>Eukaryota</taxon>
        <taxon>Viridiplantae</taxon>
        <taxon>Streptophyta</taxon>
        <taxon>Embryophyta</taxon>
        <taxon>Tracheophyta</taxon>
        <taxon>Spermatophyta</taxon>
        <taxon>Magnoliopsida</taxon>
        <taxon>eudicotyledons</taxon>
        <taxon>Gunneridae</taxon>
        <taxon>Pentapetalae</taxon>
        <taxon>asterids</taxon>
        <taxon>lamiids</taxon>
        <taxon>Lamiales</taxon>
        <taxon>Lamiaceae</taxon>
        <taxon>Nepetoideae</taxon>
        <taxon>Mentheae</taxon>
        <taxon>Salviinae</taxon>
        <taxon>Salvia</taxon>
        <taxon>Salvia subgen. Calosphace</taxon>
    </lineage>
</organism>
<evidence type="ECO:0000313" key="2">
    <source>
        <dbReference type="Proteomes" id="UP001567538"/>
    </source>
</evidence>
<dbReference type="AlphaFoldDB" id="A0ABD1FMB5"/>